<evidence type="ECO:0000313" key="4">
    <source>
        <dbReference type="Proteomes" id="UP000295705"/>
    </source>
</evidence>
<protein>
    <submittedName>
        <fullName evidence="3">Methyltransferase family protein</fullName>
    </submittedName>
</protein>
<dbReference type="PANTHER" id="PTHR43861">
    <property type="entry name" value="TRANS-ACONITATE 2-METHYLTRANSFERASE-RELATED"/>
    <property type="match status" value="1"/>
</dbReference>
<dbReference type="AlphaFoldDB" id="A0A4R6UMR1"/>
<keyword evidence="3" id="KW-0489">Methyltransferase</keyword>
<name>A0A4R6UMR1_9PSEU</name>
<dbReference type="Pfam" id="PF13649">
    <property type="entry name" value="Methyltransf_25"/>
    <property type="match status" value="1"/>
</dbReference>
<organism evidence="3 4">
    <name type="scientific">Actinomycetospora succinea</name>
    <dbReference type="NCBI Taxonomy" id="663603"/>
    <lineage>
        <taxon>Bacteria</taxon>
        <taxon>Bacillati</taxon>
        <taxon>Actinomycetota</taxon>
        <taxon>Actinomycetes</taxon>
        <taxon>Pseudonocardiales</taxon>
        <taxon>Pseudonocardiaceae</taxon>
        <taxon>Actinomycetospora</taxon>
    </lineage>
</organism>
<proteinExistence type="predicted"/>
<dbReference type="Gene3D" id="3.40.50.150">
    <property type="entry name" value="Vaccinia Virus protein VP39"/>
    <property type="match status" value="1"/>
</dbReference>
<comment type="caution">
    <text evidence="3">The sequence shown here is derived from an EMBL/GenBank/DDBJ whole genome shotgun (WGS) entry which is preliminary data.</text>
</comment>
<dbReference type="InterPro" id="IPR041698">
    <property type="entry name" value="Methyltransf_25"/>
</dbReference>
<dbReference type="SUPFAM" id="SSF53335">
    <property type="entry name" value="S-adenosyl-L-methionine-dependent methyltransferases"/>
    <property type="match status" value="1"/>
</dbReference>
<dbReference type="GO" id="GO:0032259">
    <property type="term" value="P:methylation"/>
    <property type="evidence" value="ECO:0007669"/>
    <property type="project" value="UniProtKB-KW"/>
</dbReference>
<reference evidence="3 4" key="1">
    <citation type="submission" date="2019-03" db="EMBL/GenBank/DDBJ databases">
        <title>Genomic Encyclopedia of Type Strains, Phase IV (KMG-IV): sequencing the most valuable type-strain genomes for metagenomic binning, comparative biology and taxonomic classification.</title>
        <authorList>
            <person name="Goeker M."/>
        </authorList>
    </citation>
    <scope>NUCLEOTIDE SEQUENCE [LARGE SCALE GENOMIC DNA]</scope>
    <source>
        <strain evidence="3 4">DSM 45775</strain>
    </source>
</reference>
<dbReference type="RefSeq" id="WP_133830186.1">
    <property type="nucleotide sequence ID" value="NZ_BAABHR010000031.1"/>
</dbReference>
<keyword evidence="1 3" id="KW-0808">Transferase</keyword>
<dbReference type="OrthoDB" id="9786503at2"/>
<evidence type="ECO:0000256" key="1">
    <source>
        <dbReference type="ARBA" id="ARBA00022679"/>
    </source>
</evidence>
<dbReference type="InterPro" id="IPR029063">
    <property type="entry name" value="SAM-dependent_MTases_sf"/>
</dbReference>
<dbReference type="EMBL" id="SNYO01000016">
    <property type="protein sequence ID" value="TDQ46455.1"/>
    <property type="molecule type" value="Genomic_DNA"/>
</dbReference>
<evidence type="ECO:0000259" key="2">
    <source>
        <dbReference type="Pfam" id="PF13649"/>
    </source>
</evidence>
<gene>
    <name evidence="3" type="ORF">EV188_11684</name>
</gene>
<dbReference type="CDD" id="cd02440">
    <property type="entry name" value="AdoMet_MTases"/>
    <property type="match status" value="1"/>
</dbReference>
<dbReference type="GO" id="GO:0008168">
    <property type="term" value="F:methyltransferase activity"/>
    <property type="evidence" value="ECO:0007669"/>
    <property type="project" value="UniProtKB-KW"/>
</dbReference>
<evidence type="ECO:0000313" key="3">
    <source>
        <dbReference type="EMBL" id="TDQ46455.1"/>
    </source>
</evidence>
<accession>A0A4R6UMR1</accession>
<keyword evidence="4" id="KW-1185">Reference proteome</keyword>
<feature type="domain" description="Methyltransferase" evidence="2">
    <location>
        <begin position="47"/>
        <end position="139"/>
    </location>
</feature>
<sequence length="205" mass="21805">MSDDLGREGWERRWTQVLDGHATDVDRRPPNPTLLAEAADLPPGLALDAGAGHGSEALWLAVQGWRVTAVDFSATALARGRTRAERAGVSERIDWVEGDLGTWTPPPGRFDLVTCLYVHVAGSAPDMVRRLADGVAPGGTLLLVGHPAVDPETGAPTRAAGQTQVSVDDAREALDAGSWELLVAEHRPRETGGGVDTVVRARRRS</sequence>
<dbReference type="PANTHER" id="PTHR43861:SF3">
    <property type="entry name" value="PUTATIVE (AFU_ORTHOLOGUE AFUA_2G14390)-RELATED"/>
    <property type="match status" value="1"/>
</dbReference>
<dbReference type="Proteomes" id="UP000295705">
    <property type="component" value="Unassembled WGS sequence"/>
</dbReference>